<dbReference type="AlphaFoldDB" id="A0A931ND32"/>
<comment type="caution">
    <text evidence="2">The sequence shown here is derived from an EMBL/GenBank/DDBJ whole genome shotgun (WGS) entry which is preliminary data.</text>
</comment>
<dbReference type="Gene3D" id="3.40.50.300">
    <property type="entry name" value="P-loop containing nucleotide triphosphate hydrolases"/>
    <property type="match status" value="1"/>
</dbReference>
<feature type="compositionally biased region" description="Basic residues" evidence="1">
    <location>
        <begin position="112"/>
        <end position="122"/>
    </location>
</feature>
<reference evidence="2" key="1">
    <citation type="submission" date="2020-12" db="EMBL/GenBank/DDBJ databases">
        <title>The genome sequence of Inhella sp. 4Y17.</title>
        <authorList>
            <person name="Liu Y."/>
        </authorList>
    </citation>
    <scope>NUCLEOTIDE SEQUENCE</scope>
    <source>
        <strain evidence="2">4Y10</strain>
    </source>
</reference>
<protein>
    <submittedName>
        <fullName evidence="2">Recombinase RecA</fullName>
    </submittedName>
</protein>
<evidence type="ECO:0000313" key="3">
    <source>
        <dbReference type="Proteomes" id="UP000620139"/>
    </source>
</evidence>
<dbReference type="RefSeq" id="WP_198100253.1">
    <property type="nucleotide sequence ID" value="NZ_JAEDAL010000002.1"/>
</dbReference>
<proteinExistence type="predicted"/>
<dbReference type="EMBL" id="JAEDAL010000002">
    <property type="protein sequence ID" value="MBH9552662.1"/>
    <property type="molecule type" value="Genomic_DNA"/>
</dbReference>
<keyword evidence="3" id="KW-1185">Reference proteome</keyword>
<accession>A0A931ND32</accession>
<evidence type="ECO:0000313" key="2">
    <source>
        <dbReference type="EMBL" id="MBH9552662.1"/>
    </source>
</evidence>
<organism evidence="2 3">
    <name type="scientific">Inhella gelatinilytica</name>
    <dbReference type="NCBI Taxonomy" id="2795030"/>
    <lineage>
        <taxon>Bacteria</taxon>
        <taxon>Pseudomonadati</taxon>
        <taxon>Pseudomonadota</taxon>
        <taxon>Betaproteobacteria</taxon>
        <taxon>Burkholderiales</taxon>
        <taxon>Sphaerotilaceae</taxon>
        <taxon>Inhella</taxon>
    </lineage>
</organism>
<evidence type="ECO:0000256" key="1">
    <source>
        <dbReference type="SAM" id="MobiDB-lite"/>
    </source>
</evidence>
<dbReference type="SUPFAM" id="SSF52540">
    <property type="entry name" value="P-loop containing nucleoside triphosphate hydrolases"/>
    <property type="match status" value="1"/>
</dbReference>
<gene>
    <name evidence="2" type="ORF">I7X43_07325</name>
</gene>
<dbReference type="Proteomes" id="UP000620139">
    <property type="component" value="Unassembled WGS sequence"/>
</dbReference>
<feature type="region of interest" description="Disordered" evidence="1">
    <location>
        <begin position="1"/>
        <end position="34"/>
    </location>
</feature>
<name>A0A931ND32_9BURK</name>
<sequence length="297" mass="32018">MSAQPASPTAVRPTWAAPGTQAPRPVRALTSDPWQDDPRLWRATQLRSHPAPCWPSGFAALDAELPGGGWPTHMVCELLMETPGSCEWRLLAPAFQGQATPAPRPLAPKAPTTHRPHTRKGHPPPVLLINPPHRPHLPGLMAQGLTGWRWIWVAPSDARQTLWAVEQAVRAQAAAAVVAWLPDLRPEQLRRLQIAALASPAPVFLIRPLSAAAQASAAPLRVQVRSTAPWAVHLRIIKRRGPPQTDWFALPSLPDALAPVLTPRMRQVGPGVSTPLTAHVHAHALGVPHETALVGAV</sequence>
<dbReference type="InterPro" id="IPR027417">
    <property type="entry name" value="P-loop_NTPase"/>
</dbReference>
<feature type="region of interest" description="Disordered" evidence="1">
    <location>
        <begin position="99"/>
        <end position="123"/>
    </location>
</feature>